<keyword evidence="2" id="KW-1185">Reference proteome</keyword>
<evidence type="ECO:0000313" key="1">
    <source>
        <dbReference type="EMBL" id="SDU25919.1"/>
    </source>
</evidence>
<dbReference type="SUPFAM" id="SSF159709">
    <property type="entry name" value="PhnH-like"/>
    <property type="match status" value="1"/>
</dbReference>
<dbReference type="EMBL" id="FNLL01000006">
    <property type="protein sequence ID" value="SDU25919.1"/>
    <property type="molecule type" value="Genomic_DNA"/>
</dbReference>
<gene>
    <name evidence="1" type="ORF">SAMN04487931_1067</name>
</gene>
<protein>
    <submittedName>
        <fullName evidence="1">Alpha-D-ribose 1-methylphosphonate 5-triphosphate synthase subunit PhnH</fullName>
    </submittedName>
</protein>
<dbReference type="PIRSF" id="PIRSF020680">
    <property type="entry name" value="PhnH"/>
    <property type="match status" value="1"/>
</dbReference>
<dbReference type="InterPro" id="IPR008772">
    <property type="entry name" value="Phosphonate_metab_PhnH"/>
</dbReference>
<evidence type="ECO:0000313" key="2">
    <source>
        <dbReference type="Proteomes" id="UP000199608"/>
    </source>
</evidence>
<dbReference type="InterPro" id="IPR038058">
    <property type="entry name" value="PhnH-like_sp"/>
</dbReference>
<dbReference type="AlphaFoldDB" id="A0A1H2H2G9"/>
<dbReference type="Proteomes" id="UP000199608">
    <property type="component" value="Unassembled WGS sequence"/>
</dbReference>
<dbReference type="Pfam" id="PF05845">
    <property type="entry name" value="PhnH"/>
    <property type="match status" value="1"/>
</dbReference>
<dbReference type="NCBIfam" id="TIGR03292">
    <property type="entry name" value="PhnH_redo"/>
    <property type="match status" value="1"/>
</dbReference>
<proteinExistence type="predicted"/>
<organism evidence="1 2">
    <name type="scientific">Desulfobacula phenolica</name>
    <dbReference type="NCBI Taxonomy" id="90732"/>
    <lineage>
        <taxon>Bacteria</taxon>
        <taxon>Pseudomonadati</taxon>
        <taxon>Thermodesulfobacteriota</taxon>
        <taxon>Desulfobacteria</taxon>
        <taxon>Desulfobacterales</taxon>
        <taxon>Desulfobacteraceae</taxon>
        <taxon>Desulfobacula</taxon>
    </lineage>
</organism>
<dbReference type="RefSeq" id="WP_014958537.1">
    <property type="nucleotide sequence ID" value="NZ_FNLL01000006.1"/>
</dbReference>
<reference evidence="2" key="1">
    <citation type="submission" date="2016-10" db="EMBL/GenBank/DDBJ databases">
        <authorList>
            <person name="Varghese N."/>
            <person name="Submissions S."/>
        </authorList>
    </citation>
    <scope>NUCLEOTIDE SEQUENCE [LARGE SCALE GENOMIC DNA]</scope>
    <source>
        <strain evidence="2">DSM 3384</strain>
    </source>
</reference>
<dbReference type="Gene3D" id="3.40.50.11310">
    <property type="entry name" value="Bacterial phosphonate metabolism protein PhnH"/>
    <property type="match status" value="1"/>
</dbReference>
<sequence>MLKGFQSETYDTQYVFRELLSAMAKPGIIKDMELDMACPGNLHMASGAILLALLDFETPLCSDLKNTDQAIQWIRFHTGAPIIRMPNRSLFALYTNLEQLKDPAEFNQGTIESPDQSTTLLIQTSGLENNGRIKLTGPGIQCKTYLNLKGVKDIFLHKRADMINNYPLGIDMIFIYNNRFVAIPRTTKLEIF</sequence>
<name>A0A1H2H2G9_9BACT</name>
<accession>A0A1H2H2G9</accession>
<dbReference type="GO" id="GO:0019634">
    <property type="term" value="P:organic phosphonate metabolic process"/>
    <property type="evidence" value="ECO:0007669"/>
    <property type="project" value="InterPro"/>
</dbReference>